<dbReference type="NCBIfam" id="TIGR02432">
    <property type="entry name" value="lysidine_TilS_N"/>
    <property type="match status" value="1"/>
</dbReference>
<dbReference type="InterPro" id="IPR012094">
    <property type="entry name" value="tRNA_Ile_lys_synt"/>
</dbReference>
<dbReference type="Proteomes" id="UP000255517">
    <property type="component" value="Unassembled WGS sequence"/>
</dbReference>
<feature type="binding site" evidence="8">
    <location>
        <begin position="26"/>
        <end position="31"/>
    </location>
    <ligand>
        <name>ATP</name>
        <dbReference type="ChEBI" id="CHEBI:30616"/>
    </ligand>
</feature>
<keyword evidence="4 8" id="KW-0819">tRNA processing</keyword>
<dbReference type="SUPFAM" id="SSF56037">
    <property type="entry name" value="PheT/TilS domain"/>
    <property type="match status" value="1"/>
</dbReference>
<dbReference type="Pfam" id="PF11734">
    <property type="entry name" value="TilS_C"/>
    <property type="match status" value="1"/>
</dbReference>
<dbReference type="GO" id="GO:0005737">
    <property type="term" value="C:cytoplasm"/>
    <property type="evidence" value="ECO:0007669"/>
    <property type="project" value="UniProtKB-SubCell"/>
</dbReference>
<keyword evidence="3 8" id="KW-0436">Ligase</keyword>
<dbReference type="OrthoDB" id="9807403at2"/>
<dbReference type="GO" id="GO:0005524">
    <property type="term" value="F:ATP binding"/>
    <property type="evidence" value="ECO:0007669"/>
    <property type="project" value="UniProtKB-UniRule"/>
</dbReference>
<dbReference type="NCBIfam" id="TIGR02433">
    <property type="entry name" value="lysidine_TilS_C"/>
    <property type="match status" value="1"/>
</dbReference>
<dbReference type="InterPro" id="IPR020825">
    <property type="entry name" value="Phe-tRNA_synthase-like_B3/B4"/>
</dbReference>
<dbReference type="SUPFAM" id="SSF52402">
    <property type="entry name" value="Adenine nucleotide alpha hydrolases-like"/>
    <property type="match status" value="1"/>
</dbReference>
<dbReference type="AlphaFoldDB" id="A0A379C463"/>
<organism evidence="10 11">
    <name type="scientific">Peptoniphilus lacrimalis</name>
    <dbReference type="NCBI Taxonomy" id="33031"/>
    <lineage>
        <taxon>Bacteria</taxon>
        <taxon>Bacillati</taxon>
        <taxon>Bacillota</taxon>
        <taxon>Tissierellia</taxon>
        <taxon>Tissierellales</taxon>
        <taxon>Peptoniphilaceae</taxon>
        <taxon>Peptoniphilus</taxon>
    </lineage>
</organism>
<comment type="similarity">
    <text evidence="8">Belongs to the tRNA(Ile)-lysidine synthase family.</text>
</comment>
<sequence length="440" mass="52122">MDKIFYDKIKEEKTIEKNDRLLLAISGGPDSMYLLYNVIDLKKEFNLDLLVCHVNHGIRENAKNDENFVIDICKKFNINYNIKHVNMNEYAKENNMSAEEAGRFLRYEFFKENADGRKILTAHNLNDQAETILTRIFRGTGVKGLAGILQFNNNIVRPILNIPRYQIEDYLNKNNLKYVIDETNLKSDYTRNRIRIELIPYIEKYFNPNIVNTLNRLSINAREEKIYLDTIIEKEYRNSFKDDYFNVTYLKTLDKFICQEVIKKFLEENFPSFVTRKIIIDIYMLLFKNSGTSIDISKNIRARISYNKLLIEKYQKINYESLYLNCGDNHSDFGIITLKDNIYKKDIFNVSIDKDKIKGNLYVRSRKKGDRFTPMGMKSNKKLKDFFIDKKIDREKRDSIGLICDDENIIWVIGYGINDKYKITEFSKNILNMEVKDDRN</sequence>
<keyword evidence="2 8" id="KW-0963">Cytoplasm</keyword>
<dbReference type="EC" id="6.3.4.19" evidence="8"/>
<dbReference type="GO" id="GO:0006400">
    <property type="term" value="P:tRNA modification"/>
    <property type="evidence" value="ECO:0007669"/>
    <property type="project" value="UniProtKB-UniRule"/>
</dbReference>
<evidence type="ECO:0000313" key="10">
    <source>
        <dbReference type="EMBL" id="SUB56868.1"/>
    </source>
</evidence>
<dbReference type="PANTHER" id="PTHR43033">
    <property type="entry name" value="TRNA(ILE)-LYSIDINE SYNTHASE-RELATED"/>
    <property type="match status" value="1"/>
</dbReference>
<proteinExistence type="inferred from homology"/>
<reference evidence="10 11" key="1">
    <citation type="submission" date="2018-06" db="EMBL/GenBank/DDBJ databases">
        <authorList>
            <consortium name="Pathogen Informatics"/>
            <person name="Doyle S."/>
        </authorList>
    </citation>
    <scope>NUCLEOTIDE SEQUENCE [LARGE SCALE GENOMIC DNA]</scope>
    <source>
        <strain evidence="10 11">NCTC13149</strain>
    </source>
</reference>
<evidence type="ECO:0000256" key="2">
    <source>
        <dbReference type="ARBA" id="ARBA00022490"/>
    </source>
</evidence>
<evidence type="ECO:0000256" key="1">
    <source>
        <dbReference type="ARBA" id="ARBA00004496"/>
    </source>
</evidence>
<name>A0A379C463_9FIRM</name>
<keyword evidence="6 8" id="KW-0067">ATP-binding</keyword>
<keyword evidence="5 8" id="KW-0547">Nucleotide-binding</keyword>
<dbReference type="STRING" id="1122949.GCA_000378725_00372"/>
<dbReference type="InterPro" id="IPR011063">
    <property type="entry name" value="TilS/TtcA_N"/>
</dbReference>
<evidence type="ECO:0000313" key="11">
    <source>
        <dbReference type="Proteomes" id="UP000255517"/>
    </source>
</evidence>
<evidence type="ECO:0000256" key="7">
    <source>
        <dbReference type="ARBA" id="ARBA00048539"/>
    </source>
</evidence>
<comment type="function">
    <text evidence="8">Ligates lysine onto the cytidine present at position 34 of the AUA codon-specific tRNA(Ile) that contains the anticodon CAU, in an ATP-dependent manner. Cytidine is converted to lysidine, thus changing the amino acid specificity of the tRNA from methionine to isoleucine.</text>
</comment>
<evidence type="ECO:0000256" key="5">
    <source>
        <dbReference type="ARBA" id="ARBA00022741"/>
    </source>
</evidence>
<dbReference type="HAMAP" id="MF_01161">
    <property type="entry name" value="tRNA_Ile_lys_synt"/>
    <property type="match status" value="1"/>
</dbReference>
<dbReference type="Gene3D" id="3.40.50.620">
    <property type="entry name" value="HUPs"/>
    <property type="match status" value="1"/>
</dbReference>
<evidence type="ECO:0000259" key="9">
    <source>
        <dbReference type="SMART" id="SM00977"/>
    </source>
</evidence>
<dbReference type="PANTHER" id="PTHR43033:SF1">
    <property type="entry name" value="TRNA(ILE)-LYSIDINE SYNTHASE-RELATED"/>
    <property type="match status" value="1"/>
</dbReference>
<dbReference type="RefSeq" id="WP_019034363.1">
    <property type="nucleotide sequence ID" value="NZ_UGSZ01000001.1"/>
</dbReference>
<dbReference type="Pfam" id="PF01171">
    <property type="entry name" value="ATP_bind_3"/>
    <property type="match status" value="1"/>
</dbReference>
<accession>A0A379C463</accession>
<comment type="domain">
    <text evidence="8">The N-terminal region contains the highly conserved SGGXDS motif, predicted to be a P-loop motif involved in ATP binding.</text>
</comment>
<dbReference type="Gene3D" id="3.50.40.10">
    <property type="entry name" value="Phenylalanyl-trna Synthetase, Chain B, domain 3"/>
    <property type="match status" value="1"/>
</dbReference>
<gene>
    <name evidence="8 10" type="primary">tilS</name>
    <name evidence="10" type="ORF">NCTC13149_00677</name>
</gene>
<evidence type="ECO:0000256" key="8">
    <source>
        <dbReference type="HAMAP-Rule" id="MF_01161"/>
    </source>
</evidence>
<dbReference type="EMBL" id="UGSZ01000001">
    <property type="protein sequence ID" value="SUB56868.1"/>
    <property type="molecule type" value="Genomic_DNA"/>
</dbReference>
<evidence type="ECO:0000256" key="4">
    <source>
        <dbReference type="ARBA" id="ARBA00022694"/>
    </source>
</evidence>
<dbReference type="InterPro" id="IPR014729">
    <property type="entry name" value="Rossmann-like_a/b/a_fold"/>
</dbReference>
<dbReference type="Gene3D" id="1.20.59.20">
    <property type="match status" value="1"/>
</dbReference>
<dbReference type="InterPro" id="IPR012795">
    <property type="entry name" value="tRNA_Ile_lys_synt_N"/>
</dbReference>
<dbReference type="SMART" id="SM00977">
    <property type="entry name" value="TilS_C"/>
    <property type="match status" value="1"/>
</dbReference>
<evidence type="ECO:0000256" key="3">
    <source>
        <dbReference type="ARBA" id="ARBA00022598"/>
    </source>
</evidence>
<protein>
    <recommendedName>
        <fullName evidence="8">tRNA(Ile)-lysidine synthase</fullName>
        <ecNumber evidence="8">6.3.4.19</ecNumber>
    </recommendedName>
    <alternativeName>
        <fullName evidence="8">tRNA(Ile)-2-lysyl-cytidine synthase</fullName>
    </alternativeName>
    <alternativeName>
        <fullName evidence="8">tRNA(Ile)-lysidine synthetase</fullName>
    </alternativeName>
</protein>
<dbReference type="CDD" id="cd01992">
    <property type="entry name" value="TilS_N"/>
    <property type="match status" value="1"/>
</dbReference>
<comment type="catalytic activity">
    <reaction evidence="7 8">
        <text>cytidine(34) in tRNA(Ile2) + L-lysine + ATP = lysidine(34) in tRNA(Ile2) + AMP + diphosphate + H(+)</text>
        <dbReference type="Rhea" id="RHEA:43744"/>
        <dbReference type="Rhea" id="RHEA-COMP:10625"/>
        <dbReference type="Rhea" id="RHEA-COMP:10670"/>
        <dbReference type="ChEBI" id="CHEBI:15378"/>
        <dbReference type="ChEBI" id="CHEBI:30616"/>
        <dbReference type="ChEBI" id="CHEBI:32551"/>
        <dbReference type="ChEBI" id="CHEBI:33019"/>
        <dbReference type="ChEBI" id="CHEBI:82748"/>
        <dbReference type="ChEBI" id="CHEBI:83665"/>
        <dbReference type="ChEBI" id="CHEBI:456215"/>
        <dbReference type="EC" id="6.3.4.19"/>
    </reaction>
</comment>
<evidence type="ECO:0000256" key="6">
    <source>
        <dbReference type="ARBA" id="ARBA00022840"/>
    </source>
</evidence>
<feature type="domain" description="Lysidine-tRNA(Ile) synthetase C-terminal" evidence="9">
    <location>
        <begin position="361"/>
        <end position="433"/>
    </location>
</feature>
<dbReference type="GO" id="GO:0032267">
    <property type="term" value="F:tRNA(Ile)-lysidine synthase activity"/>
    <property type="evidence" value="ECO:0007669"/>
    <property type="project" value="UniProtKB-EC"/>
</dbReference>
<dbReference type="SUPFAM" id="SSF82829">
    <property type="entry name" value="MesJ substrate recognition domain-like"/>
    <property type="match status" value="1"/>
</dbReference>
<comment type="subcellular location">
    <subcellularLocation>
        <location evidence="1 8">Cytoplasm</location>
    </subcellularLocation>
</comment>
<dbReference type="InterPro" id="IPR012796">
    <property type="entry name" value="Lysidine-tRNA-synth_C"/>
</dbReference>